<dbReference type="InterPro" id="IPR023439">
    <property type="entry name" value="Mal_deCO2ase/Cit_lyase_ACP"/>
</dbReference>
<dbReference type="InterPro" id="IPR005000">
    <property type="entry name" value="Aldolase/citrate-lyase_domain"/>
</dbReference>
<dbReference type="InterPro" id="IPR015813">
    <property type="entry name" value="Pyrv/PenolPyrv_kinase-like_dom"/>
</dbReference>
<dbReference type="SUPFAM" id="SSF51621">
    <property type="entry name" value="Phosphoenolpyruvate/pyruvate domain"/>
    <property type="match status" value="1"/>
</dbReference>
<proteinExistence type="predicted"/>
<reference evidence="9" key="1">
    <citation type="submission" date="2018-05" db="EMBL/GenBank/DDBJ databases">
        <authorList>
            <person name="Hao L."/>
        </authorList>
    </citation>
    <scope>NUCLEOTIDE SEQUENCE [LARGE SCALE GENOMIC DNA]</scope>
</reference>
<dbReference type="GO" id="GO:0006107">
    <property type="term" value="P:oxaloacetate metabolic process"/>
    <property type="evidence" value="ECO:0007669"/>
    <property type="project" value="TreeGrafter"/>
</dbReference>
<gene>
    <name evidence="8" type="primary">citE</name>
    <name evidence="8" type="ORF">BARAN1_0877</name>
</gene>
<dbReference type="PANTHER" id="PTHR32308:SF0">
    <property type="entry name" value="HPCH_HPAI ALDOLASE_CITRATE LYASE DOMAIN-CONTAINING PROTEIN"/>
    <property type="match status" value="1"/>
</dbReference>
<keyword evidence="4" id="KW-0597">Phosphoprotein</keyword>
<dbReference type="KEGG" id="bana:BARAN1_0877"/>
<dbReference type="PANTHER" id="PTHR32308">
    <property type="entry name" value="LYASE BETA SUBUNIT, PUTATIVE (AFU_ORTHOLOGUE AFUA_4G13030)-RELATED"/>
    <property type="match status" value="1"/>
</dbReference>
<organism evidence="8 9">
    <name type="scientific">Candidatus Bipolaricaulis anaerobius</name>
    <dbReference type="NCBI Taxonomy" id="2026885"/>
    <lineage>
        <taxon>Bacteria</taxon>
        <taxon>Candidatus Bipolaricaulota</taxon>
        <taxon>Candidatus Bipolaricaulia</taxon>
        <taxon>Candidatus Bipolaricaulales</taxon>
        <taxon>Candidatus Bipolaricaulaceae</taxon>
        <taxon>Candidatus Bipolaricaulis</taxon>
    </lineage>
</organism>
<comment type="cofactor">
    <cofactor evidence="1">
        <name>Mg(2+)</name>
        <dbReference type="ChEBI" id="CHEBI:18420"/>
    </cofactor>
</comment>
<feature type="domain" description="HpcH/HpaI aldolase/citrate lyase" evidence="7">
    <location>
        <begin position="110"/>
        <end position="325"/>
    </location>
</feature>
<dbReference type="EMBL" id="LS483254">
    <property type="protein sequence ID" value="SQD92901.1"/>
    <property type="molecule type" value="Genomic_DNA"/>
</dbReference>
<dbReference type="GO" id="GO:0005737">
    <property type="term" value="C:cytoplasm"/>
    <property type="evidence" value="ECO:0007669"/>
    <property type="project" value="UniProtKB-SubCell"/>
</dbReference>
<keyword evidence="3" id="KW-0963">Cytoplasm</keyword>
<dbReference type="InterPro" id="IPR040442">
    <property type="entry name" value="Pyrv_kinase-like_dom_sf"/>
</dbReference>
<dbReference type="Pfam" id="PF03328">
    <property type="entry name" value="HpcH_HpaI"/>
    <property type="match status" value="1"/>
</dbReference>
<evidence type="ECO:0000256" key="3">
    <source>
        <dbReference type="ARBA" id="ARBA00022490"/>
    </source>
</evidence>
<accession>A0A2X3KJS9</accession>
<dbReference type="Proteomes" id="UP000249818">
    <property type="component" value="Chromosome BARAN1"/>
</dbReference>
<dbReference type="GO" id="GO:0008815">
    <property type="term" value="F:citrate (pro-3S)-lyase activity"/>
    <property type="evidence" value="ECO:0007669"/>
    <property type="project" value="UniProtKB-EC"/>
</dbReference>
<dbReference type="EC" id="4.1.3.6" evidence="8"/>
<dbReference type="GO" id="GO:0008816">
    <property type="term" value="F:citryl-CoA lyase activity"/>
    <property type="evidence" value="ECO:0007669"/>
    <property type="project" value="UniProtKB-EC"/>
</dbReference>
<evidence type="ECO:0000313" key="8">
    <source>
        <dbReference type="EMBL" id="SQD92901.1"/>
    </source>
</evidence>
<dbReference type="EC" id="4.1.3.34" evidence="8"/>
<dbReference type="GO" id="GO:0000287">
    <property type="term" value="F:magnesium ion binding"/>
    <property type="evidence" value="ECO:0007669"/>
    <property type="project" value="TreeGrafter"/>
</dbReference>
<dbReference type="OrthoDB" id="9786940at2"/>
<keyword evidence="9" id="KW-1185">Reference proteome</keyword>
<evidence type="ECO:0000256" key="5">
    <source>
        <dbReference type="ARBA" id="ARBA00022723"/>
    </source>
</evidence>
<sequence>MRPTQEASAGTEDRSDALVRVRPAGRLTVSVRTRTGPMYEEHVVTLIRQALRGYGVDGAHVEIGEEGAYDHVILARLEAALARSLGSEEPFRSSLPVVDRTPTSRSRLRRSRLYVPGGGARLLAFADSFGPDCLLLDLEDAVALPEKDSARFLVRRVLATMDFGRTELWVRINPLDAGGADDLALVVGSRPHGICLPKAEDPAQVLALADLLTSLEAAYSVPWPLWIMPIIESPRGVLTAADIARASERVACLAFGAEDYTREVGARRSWETLLWARSQLVASAKASGVQASDTVYPNVEDEAGLREEAQRARDLGFDGKGVIHPLQIGTVHGAFAPSAEEVAWARGAVEAAAVAAKEGRGVIAYQGRMIDRPVLERAKRILAQVGEGNDAD</sequence>
<evidence type="ECO:0000256" key="4">
    <source>
        <dbReference type="ARBA" id="ARBA00022553"/>
    </source>
</evidence>
<evidence type="ECO:0000259" key="7">
    <source>
        <dbReference type="Pfam" id="PF03328"/>
    </source>
</evidence>
<keyword evidence="5" id="KW-0479">Metal-binding</keyword>
<comment type="subcellular location">
    <subcellularLocation>
        <location evidence="2">Cytoplasm</location>
    </subcellularLocation>
</comment>
<evidence type="ECO:0000256" key="1">
    <source>
        <dbReference type="ARBA" id="ARBA00001946"/>
    </source>
</evidence>
<evidence type="ECO:0000256" key="6">
    <source>
        <dbReference type="ARBA" id="ARBA00022842"/>
    </source>
</evidence>
<dbReference type="Pfam" id="PF06857">
    <property type="entry name" value="ACP"/>
    <property type="match status" value="1"/>
</dbReference>
<keyword evidence="8" id="KW-0456">Lyase</keyword>
<name>A0A2X3KJS9_9BACT</name>
<protein>
    <submittedName>
        <fullName evidence="8">Citrate lyase, citryl-ACP lyase (Beta) subunit (Modular protein)</fullName>
        <ecNumber evidence="8">4.1.3.34</ecNumber>
        <ecNumber evidence="8">4.1.3.6</ecNumber>
    </submittedName>
</protein>
<dbReference type="RefSeq" id="WP_157959462.1">
    <property type="nucleotide sequence ID" value="NZ_LS483254.1"/>
</dbReference>
<dbReference type="AlphaFoldDB" id="A0A2X3KJS9"/>
<evidence type="ECO:0000313" key="9">
    <source>
        <dbReference type="Proteomes" id="UP000249818"/>
    </source>
</evidence>
<evidence type="ECO:0000256" key="2">
    <source>
        <dbReference type="ARBA" id="ARBA00004496"/>
    </source>
</evidence>
<dbReference type="Gene3D" id="3.20.20.60">
    <property type="entry name" value="Phosphoenolpyruvate-binding domains"/>
    <property type="match status" value="1"/>
</dbReference>
<keyword evidence="6" id="KW-0460">Magnesium</keyword>